<proteinExistence type="predicted"/>
<name>A0A6J6CGD0_9ZZZZ</name>
<reference evidence="1" key="1">
    <citation type="submission" date="2020-05" db="EMBL/GenBank/DDBJ databases">
        <authorList>
            <person name="Chiriac C."/>
            <person name="Salcher M."/>
            <person name="Ghai R."/>
            <person name="Kavagutti S V."/>
        </authorList>
    </citation>
    <scope>NUCLEOTIDE SEQUENCE</scope>
</reference>
<evidence type="ECO:0000313" key="1">
    <source>
        <dbReference type="EMBL" id="CAB4550225.1"/>
    </source>
</evidence>
<gene>
    <name evidence="1" type="ORF">UFOPK1493_00998</name>
</gene>
<accession>A0A6J6CGD0</accession>
<protein>
    <submittedName>
        <fullName evidence="1">Unannotated protein</fullName>
    </submittedName>
</protein>
<organism evidence="1">
    <name type="scientific">freshwater metagenome</name>
    <dbReference type="NCBI Taxonomy" id="449393"/>
    <lineage>
        <taxon>unclassified sequences</taxon>
        <taxon>metagenomes</taxon>
        <taxon>ecological metagenomes</taxon>
    </lineage>
</organism>
<sequence length="49" mass="4739">MTGRPSSPISSRGFEVAPVDESDEVGSLVADAGTDAGAGCVRCTAGVVG</sequence>
<dbReference type="EMBL" id="CAEZSR010000026">
    <property type="protein sequence ID" value="CAB4550225.1"/>
    <property type="molecule type" value="Genomic_DNA"/>
</dbReference>
<dbReference type="AlphaFoldDB" id="A0A6J6CGD0"/>